<dbReference type="Proteomes" id="UP000198981">
    <property type="component" value="Unassembled WGS sequence"/>
</dbReference>
<organism evidence="1 2">
    <name type="scientific">Klenkia marina</name>
    <dbReference type="NCBI Taxonomy" id="1960309"/>
    <lineage>
        <taxon>Bacteria</taxon>
        <taxon>Bacillati</taxon>
        <taxon>Actinomycetota</taxon>
        <taxon>Actinomycetes</taxon>
        <taxon>Geodermatophilales</taxon>
        <taxon>Geodermatophilaceae</taxon>
        <taxon>Klenkia</taxon>
    </lineage>
</organism>
<dbReference type="EMBL" id="FMUH01000004">
    <property type="protein sequence ID" value="SCX52687.1"/>
    <property type="molecule type" value="Genomic_DNA"/>
</dbReference>
<evidence type="ECO:0000313" key="1">
    <source>
        <dbReference type="EMBL" id="SCX52687.1"/>
    </source>
</evidence>
<sequence length="93" mass="9547">MPTFDRLVQAAGAATIVCTCSTPDGPAEVRSVVEQVVHGVDHGVDVVVLAQASTAPAAEGSWPVPVLSSPASAVARPVDVLRTAEHAQRPDRP</sequence>
<evidence type="ECO:0000313" key="2">
    <source>
        <dbReference type="Proteomes" id="UP000198981"/>
    </source>
</evidence>
<dbReference type="RefSeq" id="WP_092805328.1">
    <property type="nucleotide sequence ID" value="NZ_FMUH01000004.1"/>
</dbReference>
<dbReference type="AlphaFoldDB" id="A0A1G4YGQ1"/>
<protein>
    <submittedName>
        <fullName evidence="1">Uncharacterized protein</fullName>
    </submittedName>
</protein>
<dbReference type="STRING" id="1960309.SAMN03159343_2829"/>
<proteinExistence type="predicted"/>
<keyword evidence="2" id="KW-1185">Reference proteome</keyword>
<accession>A0A1G4YGQ1</accession>
<gene>
    <name evidence="1" type="ORF">SAMN03159343_2829</name>
</gene>
<name>A0A1G4YGQ1_9ACTN</name>
<reference evidence="2" key="1">
    <citation type="submission" date="2016-10" db="EMBL/GenBank/DDBJ databases">
        <authorList>
            <person name="Varghese N."/>
            <person name="Submissions S."/>
        </authorList>
    </citation>
    <scope>NUCLEOTIDE SEQUENCE [LARGE SCALE GENOMIC DNA]</scope>
    <source>
        <strain evidence="2">DSM 45722</strain>
    </source>
</reference>